<name>A0A433WCW9_9BACT</name>
<sequence length="283" mass="30920">MKATALLLPLLGIAIAAHTQTRINKTPMKAPESVIIHDGYYYISDTGGDPTKKDGDGVIYKMTPQGDVTVFADSLDSPKGSAIFRNILYVTDVDHIRGYDLRNGKQVFNLDMSATGSVLLNDITPRDENSIFVSATDINKIYIVQLGNTPSFEEVKISNPIRGANGLAYDSKRQRLYACGFGSLGTPDGQIGYIDLSAPEKKFVPLTTRTGYYDGITLTKNNKLIISDWVAFEKKGVIIELDINNGKVVTLNKEPISGPADFTIDKSGKIITPAMMEGNVMRF</sequence>
<proteinExistence type="predicted"/>
<gene>
    <name evidence="1" type="ORF">ECE50_027750</name>
</gene>
<dbReference type="OrthoDB" id="7675395at2"/>
<comment type="caution">
    <text evidence="1">The sequence shown here is derived from an EMBL/GenBank/DDBJ whole genome shotgun (WGS) entry which is preliminary data.</text>
</comment>
<dbReference type="Proteomes" id="UP000281028">
    <property type="component" value="Unassembled WGS sequence"/>
</dbReference>
<evidence type="ECO:0000313" key="1">
    <source>
        <dbReference type="EMBL" id="NSL90648.1"/>
    </source>
</evidence>
<evidence type="ECO:0000313" key="2">
    <source>
        <dbReference type="Proteomes" id="UP000281028"/>
    </source>
</evidence>
<dbReference type="SUPFAM" id="SSF63829">
    <property type="entry name" value="Calcium-dependent phosphotriesterase"/>
    <property type="match status" value="1"/>
</dbReference>
<dbReference type="InterPro" id="IPR011042">
    <property type="entry name" value="6-blade_b-propeller_TolB-like"/>
</dbReference>
<accession>A0A433WCW9</accession>
<dbReference type="AlphaFoldDB" id="A0A433WCW9"/>
<organism evidence="1 2">
    <name type="scientific">Chitinophaga solisilvae</name>
    <dbReference type="NCBI Taxonomy" id="1233460"/>
    <lineage>
        <taxon>Bacteria</taxon>
        <taxon>Pseudomonadati</taxon>
        <taxon>Bacteroidota</taxon>
        <taxon>Chitinophagia</taxon>
        <taxon>Chitinophagales</taxon>
        <taxon>Chitinophagaceae</taxon>
        <taxon>Chitinophaga</taxon>
    </lineage>
</organism>
<dbReference type="Gene3D" id="2.120.10.30">
    <property type="entry name" value="TolB, C-terminal domain"/>
    <property type="match status" value="1"/>
</dbReference>
<protein>
    <submittedName>
        <fullName evidence="1">Uncharacterized protein</fullName>
    </submittedName>
</protein>
<dbReference type="EMBL" id="RIAR02000001">
    <property type="protein sequence ID" value="NSL90648.1"/>
    <property type="molecule type" value="Genomic_DNA"/>
</dbReference>
<reference evidence="1" key="1">
    <citation type="submission" date="2020-05" db="EMBL/GenBank/DDBJ databases">
        <title>Chitinophaga laudate sp. nov., isolated from a tropical peat swamp.</title>
        <authorList>
            <person name="Goh C.B.S."/>
            <person name="Lee M.S."/>
            <person name="Parimannan S."/>
            <person name="Pasbakhsh P."/>
            <person name="Yule C.M."/>
            <person name="Rajandas H."/>
            <person name="Loke S."/>
            <person name="Croft L."/>
            <person name="Tan J.B.L."/>
        </authorList>
    </citation>
    <scope>NUCLEOTIDE SEQUENCE</scope>
    <source>
        <strain evidence="1">Mgbs1</strain>
    </source>
</reference>
<keyword evidence="2" id="KW-1185">Reference proteome</keyword>